<accession>A0A5C6D718</accession>
<keyword evidence="3" id="KW-1185">Reference proteome</keyword>
<feature type="chain" id="PRO_5022692608" description="Methane oxygenase PmoA" evidence="1">
    <location>
        <begin position="22"/>
        <end position="328"/>
    </location>
</feature>
<evidence type="ECO:0000313" key="2">
    <source>
        <dbReference type="EMBL" id="TWU30679.1"/>
    </source>
</evidence>
<organism evidence="2 3">
    <name type="scientific">Novipirellula artificiosorum</name>
    <dbReference type="NCBI Taxonomy" id="2528016"/>
    <lineage>
        <taxon>Bacteria</taxon>
        <taxon>Pseudomonadati</taxon>
        <taxon>Planctomycetota</taxon>
        <taxon>Planctomycetia</taxon>
        <taxon>Pirellulales</taxon>
        <taxon>Pirellulaceae</taxon>
        <taxon>Novipirellula</taxon>
    </lineage>
</organism>
<sequence precursor="true">MRSMFLILFLTTAFCQVQAFAQKSSEAFRFVESPGEYVDLKFGDRNVLRFINRPHDGSTGDSHYMSFKPFHQVFDPKSGTILLSSGVHPKTNEFKFPHHRGLFFGFNRISFGNGQTADIWHGNKGVFSNCNAITNMTADEKSAAHTAAISWHAEDGNTFAEEIRKVTVYNISGGTQLDWSTTLTTKLDLVRLDGDPQHAGFHFRAAQEVAQTTAKQTYYLRPDGKGKEGETRNWDSKKKDERTINLPWNAMSFVVQGNRYTALRINHPDNPKETRGSERDYGRFGDYFEFELTPSHPLNLRYRIWIQEGEMTKEQCEKMAQDFVASKS</sequence>
<comment type="caution">
    <text evidence="2">The sequence shown here is derived from an EMBL/GenBank/DDBJ whole genome shotgun (WGS) entry which is preliminary data.</text>
</comment>
<gene>
    <name evidence="2" type="ORF">Poly41_65840</name>
</gene>
<keyword evidence="1" id="KW-0732">Signal</keyword>
<reference evidence="2 3" key="1">
    <citation type="submission" date="2019-02" db="EMBL/GenBank/DDBJ databases">
        <title>Deep-cultivation of Planctomycetes and their phenomic and genomic characterization uncovers novel biology.</title>
        <authorList>
            <person name="Wiegand S."/>
            <person name="Jogler M."/>
            <person name="Boedeker C."/>
            <person name="Pinto D."/>
            <person name="Vollmers J."/>
            <person name="Rivas-Marin E."/>
            <person name="Kohn T."/>
            <person name="Peeters S.H."/>
            <person name="Heuer A."/>
            <person name="Rast P."/>
            <person name="Oberbeckmann S."/>
            <person name="Bunk B."/>
            <person name="Jeske O."/>
            <person name="Meyerdierks A."/>
            <person name="Storesund J.E."/>
            <person name="Kallscheuer N."/>
            <person name="Luecker S."/>
            <person name="Lage O.M."/>
            <person name="Pohl T."/>
            <person name="Merkel B.J."/>
            <person name="Hornburger P."/>
            <person name="Mueller R.-W."/>
            <person name="Bruemmer F."/>
            <person name="Labrenz M."/>
            <person name="Spormann A.M."/>
            <person name="Op Den Camp H."/>
            <person name="Overmann J."/>
            <person name="Amann R."/>
            <person name="Jetten M.S.M."/>
            <person name="Mascher T."/>
            <person name="Medema M.H."/>
            <person name="Devos D.P."/>
            <person name="Kaster A.-K."/>
            <person name="Ovreas L."/>
            <person name="Rohde M."/>
            <person name="Galperin M.Y."/>
            <person name="Jogler C."/>
        </authorList>
    </citation>
    <scope>NUCLEOTIDE SEQUENCE [LARGE SCALE GENOMIC DNA]</scope>
    <source>
        <strain evidence="2 3">Poly41</strain>
    </source>
</reference>
<dbReference type="EMBL" id="SJPV01000021">
    <property type="protein sequence ID" value="TWU30679.1"/>
    <property type="molecule type" value="Genomic_DNA"/>
</dbReference>
<dbReference type="Proteomes" id="UP000319143">
    <property type="component" value="Unassembled WGS sequence"/>
</dbReference>
<dbReference type="AlphaFoldDB" id="A0A5C6D718"/>
<protein>
    <recommendedName>
        <fullName evidence="4">Methane oxygenase PmoA</fullName>
    </recommendedName>
</protein>
<dbReference type="RefSeq" id="WP_146531264.1">
    <property type="nucleotide sequence ID" value="NZ_SJPV01000021.1"/>
</dbReference>
<proteinExistence type="predicted"/>
<dbReference type="OrthoDB" id="253611at2"/>
<feature type="signal peptide" evidence="1">
    <location>
        <begin position="1"/>
        <end position="21"/>
    </location>
</feature>
<evidence type="ECO:0000256" key="1">
    <source>
        <dbReference type="SAM" id="SignalP"/>
    </source>
</evidence>
<dbReference type="Pfam" id="PF14100">
    <property type="entry name" value="DUF6807"/>
    <property type="match status" value="1"/>
</dbReference>
<evidence type="ECO:0008006" key="4">
    <source>
        <dbReference type="Google" id="ProtNLM"/>
    </source>
</evidence>
<evidence type="ECO:0000313" key="3">
    <source>
        <dbReference type="Proteomes" id="UP000319143"/>
    </source>
</evidence>
<name>A0A5C6D718_9BACT</name>
<dbReference type="InterPro" id="IPR029475">
    <property type="entry name" value="DUF6807"/>
</dbReference>